<reference evidence="2" key="1">
    <citation type="submission" date="2020-10" db="EMBL/GenBank/DDBJ databases">
        <authorList>
            <person name="Gilroy R."/>
        </authorList>
    </citation>
    <scope>NUCLEOTIDE SEQUENCE</scope>
    <source>
        <strain evidence="2">ChiSjej6B24-2974</strain>
    </source>
</reference>
<evidence type="ECO:0000256" key="1">
    <source>
        <dbReference type="SAM" id="Phobius"/>
    </source>
</evidence>
<dbReference type="EMBL" id="DVFZ01000089">
    <property type="protein sequence ID" value="HIQ83209.1"/>
    <property type="molecule type" value="Genomic_DNA"/>
</dbReference>
<comment type="caution">
    <text evidence="2">The sequence shown here is derived from an EMBL/GenBank/DDBJ whole genome shotgun (WGS) entry which is preliminary data.</text>
</comment>
<dbReference type="Pfam" id="PF14014">
    <property type="entry name" value="DUF4230"/>
    <property type="match status" value="1"/>
</dbReference>
<gene>
    <name evidence="2" type="ORF">IAA52_08925</name>
</gene>
<name>A0A9D1CXE1_9FIRM</name>
<keyword evidence="1" id="KW-1133">Transmembrane helix</keyword>
<feature type="transmembrane region" description="Helical" evidence="1">
    <location>
        <begin position="21"/>
        <end position="42"/>
    </location>
</feature>
<dbReference type="InterPro" id="IPR025324">
    <property type="entry name" value="DUF4230"/>
</dbReference>
<reference evidence="2" key="2">
    <citation type="journal article" date="2021" name="PeerJ">
        <title>Extensive microbial diversity within the chicken gut microbiome revealed by metagenomics and culture.</title>
        <authorList>
            <person name="Gilroy R."/>
            <person name="Ravi A."/>
            <person name="Getino M."/>
            <person name="Pursley I."/>
            <person name="Horton D.L."/>
            <person name="Alikhan N.F."/>
            <person name="Baker D."/>
            <person name="Gharbi K."/>
            <person name="Hall N."/>
            <person name="Watson M."/>
            <person name="Adriaenssens E.M."/>
            <person name="Foster-Nyarko E."/>
            <person name="Jarju S."/>
            <person name="Secka A."/>
            <person name="Antonio M."/>
            <person name="Oren A."/>
            <person name="Chaudhuri R.R."/>
            <person name="La Ragione R."/>
            <person name="Hildebrand F."/>
            <person name="Pallen M.J."/>
        </authorList>
    </citation>
    <scope>NUCLEOTIDE SEQUENCE</scope>
    <source>
        <strain evidence="2">ChiSjej6B24-2974</strain>
    </source>
</reference>
<dbReference type="AlphaFoldDB" id="A0A9D1CXE1"/>
<evidence type="ECO:0000313" key="3">
    <source>
        <dbReference type="Proteomes" id="UP000824260"/>
    </source>
</evidence>
<evidence type="ECO:0000313" key="2">
    <source>
        <dbReference type="EMBL" id="HIQ83209.1"/>
    </source>
</evidence>
<accession>A0A9D1CXE1</accession>
<organism evidence="2 3">
    <name type="scientific">Candidatus Pullichristensenella stercorigallinarum</name>
    <dbReference type="NCBI Taxonomy" id="2840909"/>
    <lineage>
        <taxon>Bacteria</taxon>
        <taxon>Bacillati</taxon>
        <taxon>Bacillota</taxon>
        <taxon>Clostridia</taxon>
        <taxon>Candidatus Pullichristensenella</taxon>
    </lineage>
</organism>
<proteinExistence type="predicted"/>
<keyword evidence="1" id="KW-0812">Transmembrane</keyword>
<sequence length="213" mass="23967">MTSEQREAPRRRRRRRRGGHLLRRLMTFVVFAALVAVIVWMAPSVLSEKTQVSSETVEMELKNIGELATHAGYYTNVQVIKSSRQIFGVDIPLTQSQFIFSYDGVVKAGVDFADIEIGVDEGRGQIVVTLPEVKVLSNEIDLDSLEIYDESNNIFHPLNIDDINVSLIEMQEESEAKAIENGLLESARENAEALLRGMLAGFYDAQRYAIEFV</sequence>
<keyword evidence="1" id="KW-0472">Membrane</keyword>
<dbReference type="Proteomes" id="UP000824260">
    <property type="component" value="Unassembled WGS sequence"/>
</dbReference>
<protein>
    <submittedName>
        <fullName evidence="2">DUF4230 domain-containing protein</fullName>
    </submittedName>
</protein>